<evidence type="ECO:0000256" key="1">
    <source>
        <dbReference type="SAM" id="Phobius"/>
    </source>
</evidence>
<comment type="caution">
    <text evidence="2">The sequence shown here is derived from an EMBL/GenBank/DDBJ whole genome shotgun (WGS) entry which is preliminary data.</text>
</comment>
<organism evidence="2 3">
    <name type="scientific">Antarcticimicrobium luteum</name>
    <dbReference type="NCBI Taxonomy" id="2547397"/>
    <lineage>
        <taxon>Bacteria</taxon>
        <taxon>Pseudomonadati</taxon>
        <taxon>Pseudomonadota</taxon>
        <taxon>Alphaproteobacteria</taxon>
        <taxon>Rhodobacterales</taxon>
        <taxon>Paracoccaceae</taxon>
        <taxon>Antarcticimicrobium</taxon>
    </lineage>
</organism>
<reference evidence="2 3" key="1">
    <citation type="submission" date="2019-03" db="EMBL/GenBank/DDBJ databases">
        <title>Ruegeria lutea sp. nov., a novel strain, isolated from marine sediment, the Masan Bay, South Korea.</title>
        <authorList>
            <person name="Kim J."/>
            <person name="Kim D.-Y."/>
            <person name="Lee S.-S."/>
        </authorList>
    </citation>
    <scope>NUCLEOTIDE SEQUENCE [LARGE SCALE GENOMIC DNA]</scope>
    <source>
        <strain evidence="2 3">318-1</strain>
    </source>
</reference>
<dbReference type="RefSeq" id="WP_133360263.1">
    <property type="nucleotide sequence ID" value="NZ_SMUV01000068.1"/>
</dbReference>
<protein>
    <submittedName>
        <fullName evidence="2">Uncharacterized protein</fullName>
    </submittedName>
</protein>
<dbReference type="AlphaFoldDB" id="A0A4R5V1I4"/>
<dbReference type="OrthoDB" id="7779135at2"/>
<sequence length="61" mass="6574">MIITFLGDISTNHLAGATPRCGAMALAIILFLLSIRRVCGRCDQLAPAFRPWERDSGAVSV</sequence>
<dbReference type="Proteomes" id="UP000295301">
    <property type="component" value="Unassembled WGS sequence"/>
</dbReference>
<keyword evidence="1" id="KW-0812">Transmembrane</keyword>
<proteinExistence type="predicted"/>
<evidence type="ECO:0000313" key="3">
    <source>
        <dbReference type="Proteomes" id="UP000295301"/>
    </source>
</evidence>
<keyword evidence="1" id="KW-0472">Membrane</keyword>
<keyword evidence="3" id="KW-1185">Reference proteome</keyword>
<dbReference type="EMBL" id="SMUV01000068">
    <property type="protein sequence ID" value="TDK45648.1"/>
    <property type="molecule type" value="Genomic_DNA"/>
</dbReference>
<feature type="transmembrane region" description="Helical" evidence="1">
    <location>
        <begin position="17"/>
        <end position="35"/>
    </location>
</feature>
<name>A0A4R5V1I4_9RHOB</name>
<gene>
    <name evidence="2" type="ORF">E1832_13360</name>
</gene>
<accession>A0A4R5V1I4</accession>
<evidence type="ECO:0000313" key="2">
    <source>
        <dbReference type="EMBL" id="TDK45648.1"/>
    </source>
</evidence>
<keyword evidence="1" id="KW-1133">Transmembrane helix</keyword>